<organism evidence="2 3">
    <name type="scientific">Paxillus rubicundulus Ve08.2h10</name>
    <dbReference type="NCBI Taxonomy" id="930991"/>
    <lineage>
        <taxon>Eukaryota</taxon>
        <taxon>Fungi</taxon>
        <taxon>Dikarya</taxon>
        <taxon>Basidiomycota</taxon>
        <taxon>Agaricomycotina</taxon>
        <taxon>Agaricomycetes</taxon>
        <taxon>Agaricomycetidae</taxon>
        <taxon>Boletales</taxon>
        <taxon>Paxilineae</taxon>
        <taxon>Paxillaceae</taxon>
        <taxon>Paxillus</taxon>
    </lineage>
</organism>
<accession>A0A0D0ECX6</accession>
<dbReference type="InParanoid" id="A0A0D0ECX6"/>
<dbReference type="EMBL" id="KN824841">
    <property type="protein sequence ID" value="KIL00136.1"/>
    <property type="molecule type" value="Genomic_DNA"/>
</dbReference>
<feature type="compositionally biased region" description="Polar residues" evidence="1">
    <location>
        <begin position="10"/>
        <end position="21"/>
    </location>
</feature>
<dbReference type="AlphaFoldDB" id="A0A0D0ECX6"/>
<gene>
    <name evidence="2" type="ORF">PAXRUDRAFT_8427</name>
</gene>
<sequence>MSGSDGFGSSPEQISFPTLFSEQFSDEEIVWTRDGSDGSHSDGDFILLGHPLPNVECEGDWSSAFEKLSFGDHLTDSECSSEESDSNVADLKKGTPSTNRRRQRSARNVRRPAQAQSDVASDRSDYRHGIISIPTASYDDASAFITHYLESPVKDNEAQLTLLRALIVELGIRVPTTSDLPSTLTSARKILKAEVHINIKEYIATRHKGQSALRQILKPSKKALRKDIRKKGNRASLKWVKGKGLQALLVTCFI</sequence>
<evidence type="ECO:0000313" key="2">
    <source>
        <dbReference type="EMBL" id="KIL00136.1"/>
    </source>
</evidence>
<evidence type="ECO:0000256" key="1">
    <source>
        <dbReference type="SAM" id="MobiDB-lite"/>
    </source>
</evidence>
<feature type="region of interest" description="Disordered" evidence="1">
    <location>
        <begin position="78"/>
        <end position="122"/>
    </location>
</feature>
<reference evidence="2 3" key="1">
    <citation type="submission" date="2014-04" db="EMBL/GenBank/DDBJ databases">
        <authorList>
            <consortium name="DOE Joint Genome Institute"/>
            <person name="Kuo A."/>
            <person name="Kohler A."/>
            <person name="Jargeat P."/>
            <person name="Nagy L.G."/>
            <person name="Floudas D."/>
            <person name="Copeland A."/>
            <person name="Barry K.W."/>
            <person name="Cichocki N."/>
            <person name="Veneault-Fourrey C."/>
            <person name="LaButti K."/>
            <person name="Lindquist E.A."/>
            <person name="Lipzen A."/>
            <person name="Lundell T."/>
            <person name="Morin E."/>
            <person name="Murat C."/>
            <person name="Sun H."/>
            <person name="Tunlid A."/>
            <person name="Henrissat B."/>
            <person name="Grigoriev I.V."/>
            <person name="Hibbett D.S."/>
            <person name="Martin F."/>
            <person name="Nordberg H.P."/>
            <person name="Cantor M.N."/>
            <person name="Hua S.X."/>
        </authorList>
    </citation>
    <scope>NUCLEOTIDE SEQUENCE [LARGE SCALE GENOMIC DNA]</scope>
    <source>
        <strain evidence="2 3">Ve08.2h10</strain>
    </source>
</reference>
<evidence type="ECO:0000313" key="3">
    <source>
        <dbReference type="Proteomes" id="UP000054538"/>
    </source>
</evidence>
<keyword evidence="3" id="KW-1185">Reference proteome</keyword>
<feature type="region of interest" description="Disordered" evidence="1">
    <location>
        <begin position="1"/>
        <end position="21"/>
    </location>
</feature>
<protein>
    <submittedName>
        <fullName evidence="2">Uncharacterized protein</fullName>
    </submittedName>
</protein>
<proteinExistence type="predicted"/>
<dbReference type="OrthoDB" id="2596481at2759"/>
<reference evidence="3" key="2">
    <citation type="submission" date="2015-01" db="EMBL/GenBank/DDBJ databases">
        <title>Evolutionary Origins and Diversification of the Mycorrhizal Mutualists.</title>
        <authorList>
            <consortium name="DOE Joint Genome Institute"/>
            <consortium name="Mycorrhizal Genomics Consortium"/>
            <person name="Kohler A."/>
            <person name="Kuo A."/>
            <person name="Nagy L.G."/>
            <person name="Floudas D."/>
            <person name="Copeland A."/>
            <person name="Barry K.W."/>
            <person name="Cichocki N."/>
            <person name="Veneault-Fourrey C."/>
            <person name="LaButti K."/>
            <person name="Lindquist E.A."/>
            <person name="Lipzen A."/>
            <person name="Lundell T."/>
            <person name="Morin E."/>
            <person name="Murat C."/>
            <person name="Riley R."/>
            <person name="Ohm R."/>
            <person name="Sun H."/>
            <person name="Tunlid A."/>
            <person name="Henrissat B."/>
            <person name="Grigoriev I.V."/>
            <person name="Hibbett D.S."/>
            <person name="Martin F."/>
        </authorList>
    </citation>
    <scope>NUCLEOTIDE SEQUENCE [LARGE SCALE GENOMIC DNA]</scope>
    <source>
        <strain evidence="3">Ve08.2h10</strain>
    </source>
</reference>
<feature type="compositionally biased region" description="Basic residues" evidence="1">
    <location>
        <begin position="99"/>
        <end position="110"/>
    </location>
</feature>
<dbReference type="Proteomes" id="UP000054538">
    <property type="component" value="Unassembled WGS sequence"/>
</dbReference>
<dbReference type="HOGENOM" id="CLU_070625_0_0_1"/>
<name>A0A0D0ECX6_9AGAM</name>